<reference evidence="2" key="1">
    <citation type="journal article" date="2014" name="Int. J. Syst. Evol. Microbiol.">
        <title>Complete genome sequence of Corynebacterium casei LMG S-19264T (=DSM 44701T), isolated from a smear-ripened cheese.</title>
        <authorList>
            <consortium name="US DOE Joint Genome Institute (JGI-PGF)"/>
            <person name="Walter F."/>
            <person name="Albersmeier A."/>
            <person name="Kalinowski J."/>
            <person name="Ruckert C."/>
        </authorList>
    </citation>
    <scope>NUCLEOTIDE SEQUENCE</scope>
    <source>
        <strain evidence="2">JCM 3090</strain>
    </source>
</reference>
<organism evidence="2 3">
    <name type="scientific">Pilimelia anulata</name>
    <dbReference type="NCBI Taxonomy" id="53371"/>
    <lineage>
        <taxon>Bacteria</taxon>
        <taxon>Bacillati</taxon>
        <taxon>Actinomycetota</taxon>
        <taxon>Actinomycetes</taxon>
        <taxon>Micromonosporales</taxon>
        <taxon>Micromonosporaceae</taxon>
        <taxon>Pilimelia</taxon>
    </lineage>
</organism>
<dbReference type="PANTHER" id="PTHR21621:SF0">
    <property type="entry name" value="BETA-CITRYLGLUTAMATE SYNTHASE B-RELATED"/>
    <property type="match status" value="1"/>
</dbReference>
<gene>
    <name evidence="2" type="ORF">GCM10010123_12960</name>
</gene>
<evidence type="ECO:0000259" key="1">
    <source>
        <dbReference type="Pfam" id="PF08443"/>
    </source>
</evidence>
<feature type="domain" description="ATP-grasp fold RimK-type" evidence="1">
    <location>
        <begin position="170"/>
        <end position="253"/>
    </location>
</feature>
<dbReference type="PANTHER" id="PTHR21621">
    <property type="entry name" value="RIBOSOMAL PROTEIN S6 MODIFICATION PROTEIN"/>
    <property type="match status" value="1"/>
</dbReference>
<name>A0A8J3F708_9ACTN</name>
<dbReference type="Pfam" id="PF08443">
    <property type="entry name" value="RimK"/>
    <property type="match status" value="1"/>
</dbReference>
<dbReference type="RefSeq" id="WP_189169113.1">
    <property type="nucleotide sequence ID" value="NZ_BMQB01000002.1"/>
</dbReference>
<dbReference type="AlphaFoldDB" id="A0A8J3F708"/>
<dbReference type="EMBL" id="BMQB01000002">
    <property type="protein sequence ID" value="GGJ84725.1"/>
    <property type="molecule type" value="Genomic_DNA"/>
</dbReference>
<dbReference type="SUPFAM" id="SSF56059">
    <property type="entry name" value="Glutathione synthetase ATP-binding domain-like"/>
    <property type="match status" value="1"/>
</dbReference>
<dbReference type="Gene3D" id="3.30.470.20">
    <property type="entry name" value="ATP-grasp fold, B domain"/>
    <property type="match status" value="1"/>
</dbReference>
<evidence type="ECO:0000313" key="3">
    <source>
        <dbReference type="Proteomes" id="UP000649739"/>
    </source>
</evidence>
<dbReference type="InterPro" id="IPR013651">
    <property type="entry name" value="ATP-grasp_RimK-type"/>
</dbReference>
<proteinExistence type="predicted"/>
<dbReference type="Proteomes" id="UP000649739">
    <property type="component" value="Unassembled WGS sequence"/>
</dbReference>
<dbReference type="GO" id="GO:0018169">
    <property type="term" value="F:ribosomal S6-glutamic acid ligase activity"/>
    <property type="evidence" value="ECO:0007669"/>
    <property type="project" value="TreeGrafter"/>
</dbReference>
<keyword evidence="3" id="KW-1185">Reference proteome</keyword>
<dbReference type="GO" id="GO:0009432">
    <property type="term" value="P:SOS response"/>
    <property type="evidence" value="ECO:0007669"/>
    <property type="project" value="TreeGrafter"/>
</dbReference>
<sequence>MLERALESVTGAAPTLVDARSLVDGSVRPEQVAARGVPVLIYDIAPDLRADFAPAHRALLAAGVAGGSPPRAWRDATDKARMIEVFDRSGIRQMPSVALRDPSPERALAALAQLGGDAWSRPAIGAGGSDVFHLRGAADVLAARGHYRRAGSGWVLGRDARNFGTDGRRHQFRVVVLGGRVLRCCEHVQDDPDAPCNEARGARSLRVAVADVPAGLADLAIGATGALGLDFGGVDLVTESGGAVFEVNVHPVLDVPGGLAEVAVPWVEAHLARGVRRGSTAAPVPLDRR</sequence>
<evidence type="ECO:0000313" key="2">
    <source>
        <dbReference type="EMBL" id="GGJ84725.1"/>
    </source>
</evidence>
<dbReference type="GO" id="GO:0005737">
    <property type="term" value="C:cytoplasm"/>
    <property type="evidence" value="ECO:0007669"/>
    <property type="project" value="TreeGrafter"/>
</dbReference>
<comment type="caution">
    <text evidence="2">The sequence shown here is derived from an EMBL/GenBank/DDBJ whole genome shotgun (WGS) entry which is preliminary data.</text>
</comment>
<protein>
    <recommendedName>
        <fullName evidence="1">ATP-grasp fold RimK-type domain-containing protein</fullName>
    </recommendedName>
</protein>
<accession>A0A8J3F708</accession>
<reference evidence="2" key="2">
    <citation type="submission" date="2020-09" db="EMBL/GenBank/DDBJ databases">
        <authorList>
            <person name="Sun Q."/>
            <person name="Ohkuma M."/>
        </authorList>
    </citation>
    <scope>NUCLEOTIDE SEQUENCE</scope>
    <source>
        <strain evidence="2">JCM 3090</strain>
    </source>
</reference>